<dbReference type="Pfam" id="PF00004">
    <property type="entry name" value="AAA"/>
    <property type="match status" value="1"/>
</dbReference>
<dbReference type="EMBL" id="LN890985">
    <property type="protein sequence ID" value="CUS12740.1"/>
    <property type="molecule type" value="Genomic_DNA"/>
</dbReference>
<organism evidence="6 7">
    <name type="scientific">Tuber aestivum</name>
    <name type="common">summer truffle</name>
    <dbReference type="NCBI Taxonomy" id="59557"/>
    <lineage>
        <taxon>Eukaryota</taxon>
        <taxon>Fungi</taxon>
        <taxon>Dikarya</taxon>
        <taxon>Ascomycota</taxon>
        <taxon>Pezizomycotina</taxon>
        <taxon>Pezizomycetes</taxon>
        <taxon>Pezizales</taxon>
        <taxon>Tuberaceae</taxon>
        <taxon>Tuber</taxon>
    </lineage>
</organism>
<evidence type="ECO:0000313" key="6">
    <source>
        <dbReference type="EMBL" id="CUS12740.1"/>
    </source>
</evidence>
<reference evidence="6" key="1">
    <citation type="submission" date="2015-10" db="EMBL/GenBank/DDBJ databases">
        <authorList>
            <person name="Regsiter A."/>
            <person name="william w."/>
        </authorList>
    </citation>
    <scope>NUCLEOTIDE SEQUENCE</scope>
    <source>
        <strain evidence="6">Montdore</strain>
    </source>
</reference>
<keyword evidence="2 4" id="KW-0547">Nucleotide-binding</keyword>
<feature type="domain" description="AAA+ ATPase" evidence="5">
    <location>
        <begin position="53"/>
        <end position="193"/>
    </location>
</feature>
<dbReference type="FunFam" id="3.40.50.300:FF:000365">
    <property type="entry name" value="Ribosome biogenesis ATPase RIX7"/>
    <property type="match status" value="1"/>
</dbReference>
<dbReference type="Proteomes" id="UP001412239">
    <property type="component" value="Unassembled WGS sequence"/>
</dbReference>
<accession>A0A292Q207</accession>
<dbReference type="AlphaFoldDB" id="A0A292Q207"/>
<keyword evidence="7" id="KW-1185">Reference proteome</keyword>
<keyword evidence="3 4" id="KW-0067">ATP-binding</keyword>
<dbReference type="InterPro" id="IPR003959">
    <property type="entry name" value="ATPase_AAA_core"/>
</dbReference>
<gene>
    <name evidence="6" type="ORF">GSTUAT00003163001</name>
</gene>
<evidence type="ECO:0000259" key="5">
    <source>
        <dbReference type="SMART" id="SM00382"/>
    </source>
</evidence>
<sequence>MASPAPRKRKERQLVKDGELDIGGREEVIKDLLEFVAVPLTHPELYLHTGVDLPHGVLLHGPPGCGKTMLANAIARELGLPFIAFSAPSIVSGVPGEPEMKLRKLFEEAREIAPCLMFIDEIDAITQKRENTQRDMERRIVAQMLTCMDDLTLEKTGGKPVIIIGATNRPDSLDPALRRAGRFDKETYLGVPDEVGREKCYPRLPLIPTSQATAGFVGADLSALVREASMVATRRIYEILENPPAATDPLEVTTIAQSGSQSSIQCSLKAYPDQLTEKQPDPLYITFPDFSTALTKTQSLARREGFVTVPDVTWADVGGLEPHKAELQMAIVLPIKKRELFC</sequence>
<evidence type="ECO:0000256" key="1">
    <source>
        <dbReference type="ARBA" id="ARBA00006914"/>
    </source>
</evidence>
<dbReference type="GO" id="GO:0005524">
    <property type="term" value="F:ATP binding"/>
    <property type="evidence" value="ECO:0007669"/>
    <property type="project" value="UniProtKB-KW"/>
</dbReference>
<comment type="similarity">
    <text evidence="1 4">Belongs to the AAA ATPase family.</text>
</comment>
<dbReference type="Gene3D" id="1.10.8.60">
    <property type="match status" value="1"/>
</dbReference>
<dbReference type="Gene3D" id="3.40.50.300">
    <property type="entry name" value="P-loop containing nucleotide triphosphate hydrolases"/>
    <property type="match status" value="1"/>
</dbReference>
<dbReference type="InterPro" id="IPR003593">
    <property type="entry name" value="AAA+_ATPase"/>
</dbReference>
<dbReference type="InterPro" id="IPR055278">
    <property type="entry name" value="CDC48c"/>
</dbReference>
<dbReference type="PANTHER" id="PTHR48470:SF1">
    <property type="entry name" value="CELL DIVISION CONTROL PROTEIN 48 C ISOFORM 1"/>
    <property type="match status" value="1"/>
</dbReference>
<dbReference type="SMART" id="SM00382">
    <property type="entry name" value="AAA"/>
    <property type="match status" value="1"/>
</dbReference>
<dbReference type="InterPro" id="IPR003960">
    <property type="entry name" value="ATPase_AAA_CS"/>
</dbReference>
<dbReference type="InterPro" id="IPR027417">
    <property type="entry name" value="P-loop_NTPase"/>
</dbReference>
<evidence type="ECO:0000313" key="7">
    <source>
        <dbReference type="Proteomes" id="UP001412239"/>
    </source>
</evidence>
<dbReference type="Pfam" id="PF17862">
    <property type="entry name" value="AAA_lid_3"/>
    <property type="match status" value="1"/>
</dbReference>
<dbReference type="PROSITE" id="PS00674">
    <property type="entry name" value="AAA"/>
    <property type="match status" value="1"/>
</dbReference>
<protein>
    <recommendedName>
        <fullName evidence="5">AAA+ ATPase domain-containing protein</fullName>
    </recommendedName>
</protein>
<name>A0A292Q207_9PEZI</name>
<dbReference type="PANTHER" id="PTHR48470">
    <property type="entry name" value="CELL DIVISION CONTROL PROTEIN 48 C ISOFORM 1"/>
    <property type="match status" value="1"/>
</dbReference>
<evidence type="ECO:0000256" key="3">
    <source>
        <dbReference type="ARBA" id="ARBA00022840"/>
    </source>
</evidence>
<dbReference type="InterPro" id="IPR041569">
    <property type="entry name" value="AAA_lid_3"/>
</dbReference>
<proteinExistence type="inferred from homology"/>
<dbReference type="GO" id="GO:0016887">
    <property type="term" value="F:ATP hydrolysis activity"/>
    <property type="evidence" value="ECO:0007669"/>
    <property type="project" value="InterPro"/>
</dbReference>
<evidence type="ECO:0000256" key="4">
    <source>
        <dbReference type="RuleBase" id="RU003651"/>
    </source>
</evidence>
<dbReference type="SUPFAM" id="SSF52540">
    <property type="entry name" value="P-loop containing nucleoside triphosphate hydrolases"/>
    <property type="match status" value="1"/>
</dbReference>
<evidence type="ECO:0000256" key="2">
    <source>
        <dbReference type="ARBA" id="ARBA00022741"/>
    </source>
</evidence>